<sequence>MEEQDYKPRHGHVEAGIGDFRAAGSRLCCLHLEKSEKFNGRLANMKRTKRIFCLLLALVLSFGLLPATAVPAFAESNVVFVSTLGNDSSGDGSFEHPYATIEKAYEEAADGDTIGVLSDMRISSQINLNKSITIGSYDYEGKPLGYYQPSKINWNEGLTGIMFSVQSGTVNFTNITIGLRDLDENNEDREKGIVDVMVQSGATANFIGGTFVQNVRVETNGSAMIEPLTVGNLWLEDNVTDVTMKFGIRNGFNVYPAMTITYGLNSYVKLADSSVPYAIAGIGLYPGFGNDWFKDGDMLFDGTDAGFSDDELRNLMKNAVYVDSNQFSHDRRINMIIYDGHVKIGIPHSITTAASPTAGGSATARSSGKGQVITEEYAGLWVNLSASANIGYKFSNWTSNDNITFSDATAESTAFYMPNKEVAVTANFAPLPPVITSADFTSVTSGLGGVFQVTATGGEIAYSLVDAPAGVSINSSTGVMMVADTVAVGSYDFTVKASNGKTEEDDKQSFTLTVNAASGPPHITSAEIAHVTSGEGGTHRVKATGGGIITYSLVNAPTGVSVDSSTGVITVDQTVPVKIYNITVKASNDEGEDTQDFWLYVDEGSVVLVVEPAGGGRPKAIPANAAAGDTVTLTANPNAGYKFSTWSNSNNVIPLENLSDPSTTFTMPSGSTKEYITAVYIALPTITSADNASVTSGSGGTFQVTATGDGTITYKLTDAPIGVSIDSSTGLITVAGTVAAGSYPFIVTASNGTPEEDAMQSFTLAVNEPSGPPQITSIAGTNVTFSEGGTYQVSAVGGGNIAYSLEGAPAGVTIDPSSGLMTIADTVAVGYHTFTVKASNEEGSVTQSFGLSVASASVIFFVNPAGSGNPKASPAKATTGGTVTLTANPNAGYKFMMWSSSVILPGDMYNASVTFTMPSGSAVPITVFYSALPKITSADSASVTSGLGGTFQVNATTGSGTITYSLTGAPAGVSINSSTGLLTVAGTVDAGSYPFTVTASNGTPEEDAAQSFTLNVKTASAPNITSPNSTSVTSGSGGTFQVIAVGTGTITYTLDGAPAGVSINPSTGLLTVAGTVGAGSYPFTVTASNGTPTDDATQSFTLTVNAAEGGGGTVPAPGFGTTPTAQPGAQPGTTKVTGVAAGDGNQLKVLVTSGSTPKPNVGDAVPSGASSYTAGNDISGVDATTNKHIALYEVDSSGKVVKFSEITLSSGDINSGSSGGGPVPAPALTADNSDNDTDHSIEITFTDDAAWRGAITEVSVDGTALSPTDYVITAGKLTIYGGVLSGGTHAIAVKATGYGNTSVTQSVNLPGMPANPQGLTAAAGNGFVNLTWDEVSGAAFYNVYVSETSHGYDDGEFTVVTGATDYQVSNLTNGKKYYFVVKAGSGSGLSAASNEAEGVPATVPNAPTNVTAVAGNGQATISFTPPVDDGGNPITKYIVTAHPGGKTAEGTKSPIKITGLTNGMSYTFTVQAINSAGSSAASVASSAVVPRSSSGGNGGNSGNGSGDSGSGSGGSNGGGANGGATSPSGGTNEEAVIVLVNGKEENAGTATTGKRNDQTLLTIAVDEKKLDDKLAAEGQGAVVTIPVKSQSDVIVGELNGQMVKNMENKEAVLVLQTDNAAYTIPAYEINIDAIFAQLGKPANLADIKVRIEISASTAETVKLAENSAAKGTFSLVMPPLEFNITAAYGSQTVSVTKFNAYVERTVTIPDEIDPNKITTGVVIEADGSVRHVPTQVTKNGATYFAKINSLTNSTYAVVWNPIEFSDVAKHWAKSAVNDMGSRMVIDGTGGGKFTPNRDITRAEFAAILVRGLGLKPESGATAFSDVKASDWYSGVINTAYAYQLIDGFLDGTFRPQDKITREQAMLILSKAMTLTGLADTLTVQSANVALNPYADASKVAKWAQDGVAGSVQAGIVTGRSADTLAPKANMTRAEVAAIVQRLLQKSELIEVR</sequence>
<evidence type="ECO:0000313" key="5">
    <source>
        <dbReference type="EMBL" id="MFC7153525.1"/>
    </source>
</evidence>
<evidence type="ECO:0000259" key="3">
    <source>
        <dbReference type="PROSITE" id="PS50853"/>
    </source>
</evidence>
<dbReference type="InterPro" id="IPR044060">
    <property type="entry name" value="Bacterial_rp_domain"/>
</dbReference>
<feature type="region of interest" description="Disordered" evidence="1">
    <location>
        <begin position="1489"/>
        <end position="1531"/>
    </location>
</feature>
<gene>
    <name evidence="5" type="ORF">ACFQMJ_33785</name>
</gene>
<dbReference type="SMART" id="SM00060">
    <property type="entry name" value="FN3"/>
    <property type="match status" value="3"/>
</dbReference>
<name>A0ABW2FN22_9BACL</name>
<dbReference type="Pfam" id="PF00395">
    <property type="entry name" value="SLH"/>
    <property type="match status" value="3"/>
</dbReference>
<feature type="domain" description="SLH" evidence="4">
    <location>
        <begin position="1823"/>
        <end position="1882"/>
    </location>
</feature>
<feature type="domain" description="Fibronectin type-III" evidence="3">
    <location>
        <begin position="1403"/>
        <end position="1492"/>
    </location>
</feature>
<dbReference type="PROSITE" id="PS50853">
    <property type="entry name" value="FN3"/>
    <property type="match status" value="2"/>
</dbReference>
<dbReference type="CDD" id="cd11304">
    <property type="entry name" value="Cadherin_repeat"/>
    <property type="match status" value="1"/>
</dbReference>
<dbReference type="Gene3D" id="2.60.40.10">
    <property type="entry name" value="Immunoglobulins"/>
    <property type="match status" value="8"/>
</dbReference>
<dbReference type="SUPFAM" id="SSF49265">
    <property type="entry name" value="Fibronectin type III"/>
    <property type="match status" value="2"/>
</dbReference>
<dbReference type="InterPro" id="IPR003961">
    <property type="entry name" value="FN3_dom"/>
</dbReference>
<dbReference type="PANTHER" id="PTHR43308">
    <property type="entry name" value="OUTER MEMBRANE PROTEIN ALPHA-RELATED"/>
    <property type="match status" value="1"/>
</dbReference>
<dbReference type="CDD" id="cd00063">
    <property type="entry name" value="FN3"/>
    <property type="match status" value="2"/>
</dbReference>
<feature type="compositionally biased region" description="Gly residues" evidence="1">
    <location>
        <begin position="1495"/>
        <end position="1522"/>
    </location>
</feature>
<protein>
    <submittedName>
        <fullName evidence="5">Ig domain-containing protein</fullName>
    </submittedName>
</protein>
<dbReference type="EMBL" id="JBHTAI010000036">
    <property type="protein sequence ID" value="MFC7153525.1"/>
    <property type="molecule type" value="Genomic_DNA"/>
</dbReference>
<feature type="transmembrane region" description="Helical" evidence="2">
    <location>
        <begin position="51"/>
        <end position="74"/>
    </location>
</feature>
<keyword evidence="2" id="KW-0812">Transmembrane</keyword>
<dbReference type="Proteomes" id="UP001596378">
    <property type="component" value="Unassembled WGS sequence"/>
</dbReference>
<dbReference type="Pfam" id="PF07550">
    <property type="entry name" value="Shr-like_HID"/>
    <property type="match status" value="1"/>
</dbReference>
<dbReference type="InterPro" id="IPR003343">
    <property type="entry name" value="Big_2"/>
</dbReference>
<reference evidence="6" key="1">
    <citation type="journal article" date="2019" name="Int. J. Syst. Evol. Microbiol.">
        <title>The Global Catalogue of Microorganisms (GCM) 10K type strain sequencing project: providing services to taxonomists for standard genome sequencing and annotation.</title>
        <authorList>
            <consortium name="The Broad Institute Genomics Platform"/>
            <consortium name="The Broad Institute Genome Sequencing Center for Infectious Disease"/>
            <person name="Wu L."/>
            <person name="Ma J."/>
        </authorList>
    </citation>
    <scope>NUCLEOTIDE SEQUENCE [LARGE SCALE GENOMIC DNA]</scope>
    <source>
        <strain evidence="6">KCTC 12907</strain>
    </source>
</reference>
<dbReference type="InterPro" id="IPR040751">
    <property type="entry name" value="SbsC_C"/>
</dbReference>
<evidence type="ECO:0000259" key="4">
    <source>
        <dbReference type="PROSITE" id="PS51272"/>
    </source>
</evidence>
<dbReference type="PANTHER" id="PTHR43308:SF5">
    <property type="entry name" value="S-LAYER PROTEIN _ PEPTIDOGLYCAN ENDO-BETA-N-ACETYLGLUCOSAMINIDASE"/>
    <property type="match status" value="1"/>
</dbReference>
<evidence type="ECO:0000256" key="2">
    <source>
        <dbReference type="SAM" id="Phobius"/>
    </source>
</evidence>
<dbReference type="Gene3D" id="3.30.1910.20">
    <property type="entry name" value="asparaginyl-tRNA synthetase, N-terminal domain"/>
    <property type="match status" value="1"/>
</dbReference>
<dbReference type="InterPro" id="IPR011432">
    <property type="entry name" value="Shr-like_HID"/>
</dbReference>
<proteinExistence type="predicted"/>
<dbReference type="Pfam" id="PF05345">
    <property type="entry name" value="He_PIG"/>
    <property type="match status" value="6"/>
</dbReference>
<keyword evidence="2" id="KW-0472">Membrane</keyword>
<dbReference type="InterPro" id="IPR013783">
    <property type="entry name" value="Ig-like_fold"/>
</dbReference>
<feature type="domain" description="SLH" evidence="4">
    <location>
        <begin position="1759"/>
        <end position="1822"/>
    </location>
</feature>
<dbReference type="InterPro" id="IPR051465">
    <property type="entry name" value="Cell_Envelope_Struct_Comp"/>
</dbReference>
<keyword evidence="6" id="KW-1185">Reference proteome</keyword>
<feature type="domain" description="Fibronectin type-III" evidence="3">
    <location>
        <begin position="1312"/>
        <end position="1402"/>
    </location>
</feature>
<evidence type="ECO:0000256" key="1">
    <source>
        <dbReference type="SAM" id="MobiDB-lite"/>
    </source>
</evidence>
<dbReference type="InterPro" id="IPR036116">
    <property type="entry name" value="FN3_sf"/>
</dbReference>
<dbReference type="InterPro" id="IPR015919">
    <property type="entry name" value="Cadherin-like_sf"/>
</dbReference>
<dbReference type="Pfam" id="PF00041">
    <property type="entry name" value="fn3"/>
    <property type="match status" value="1"/>
</dbReference>
<dbReference type="Pfam" id="PF18316">
    <property type="entry name" value="S-l_SbsC_C"/>
    <property type="match status" value="1"/>
</dbReference>
<dbReference type="PROSITE" id="PS51272">
    <property type="entry name" value="SLH"/>
    <property type="match status" value="3"/>
</dbReference>
<dbReference type="SUPFAM" id="SSF49313">
    <property type="entry name" value="Cadherin-like"/>
    <property type="match status" value="5"/>
</dbReference>
<evidence type="ECO:0000313" key="6">
    <source>
        <dbReference type="Proteomes" id="UP001596378"/>
    </source>
</evidence>
<organism evidence="5 6">
    <name type="scientific">Cohnella cellulosilytica</name>
    <dbReference type="NCBI Taxonomy" id="986710"/>
    <lineage>
        <taxon>Bacteria</taxon>
        <taxon>Bacillati</taxon>
        <taxon>Bacillota</taxon>
        <taxon>Bacilli</taxon>
        <taxon>Bacillales</taxon>
        <taxon>Paenibacillaceae</taxon>
        <taxon>Cohnella</taxon>
    </lineage>
</organism>
<feature type="domain" description="SLH" evidence="4">
    <location>
        <begin position="1890"/>
        <end position="1952"/>
    </location>
</feature>
<keyword evidence="2" id="KW-1133">Transmembrane helix</keyword>
<dbReference type="Pfam" id="PF18998">
    <property type="entry name" value="Flg_new_2"/>
    <property type="match status" value="3"/>
</dbReference>
<dbReference type="InterPro" id="IPR001119">
    <property type="entry name" value="SLH_dom"/>
</dbReference>
<accession>A0ABW2FN22</accession>
<dbReference type="SMART" id="SM00635">
    <property type="entry name" value="BID_2"/>
    <property type="match status" value="5"/>
</dbReference>
<comment type="caution">
    <text evidence="5">The sequence shown here is derived from an EMBL/GenBank/DDBJ whole genome shotgun (WGS) entry which is preliminary data.</text>
</comment>